<proteinExistence type="predicted"/>
<comment type="caution">
    <text evidence="1">The sequence shown here is derived from an EMBL/GenBank/DDBJ whole genome shotgun (WGS) entry which is preliminary data.</text>
</comment>
<sequence length="105" mass="12362">MSSNREWMYTMRTNSSGFFNPTFVPYVKHFLDFAFANTTDQQRDPTEGVERRVLGREPTYKEVFLTTHLTKECKERLLAGELNLNIMEGMVFCTNRAKLAYMDYL</sequence>
<reference evidence="1 2" key="2">
    <citation type="journal article" date="2022" name="Mol. Ecol. Resour.">
        <title>The genomes of chicory, endive, great burdock and yacon provide insights into Asteraceae paleo-polyploidization history and plant inulin production.</title>
        <authorList>
            <person name="Fan W."/>
            <person name="Wang S."/>
            <person name="Wang H."/>
            <person name="Wang A."/>
            <person name="Jiang F."/>
            <person name="Liu H."/>
            <person name="Zhao H."/>
            <person name="Xu D."/>
            <person name="Zhang Y."/>
        </authorList>
    </citation>
    <scope>NUCLEOTIDE SEQUENCE [LARGE SCALE GENOMIC DNA]</scope>
    <source>
        <strain evidence="2">cv. Yunnan</strain>
        <tissue evidence="1">Leaves</tissue>
    </source>
</reference>
<dbReference type="Proteomes" id="UP001056120">
    <property type="component" value="Linkage Group LG08"/>
</dbReference>
<evidence type="ECO:0000313" key="1">
    <source>
        <dbReference type="EMBL" id="KAI3809157.1"/>
    </source>
</evidence>
<gene>
    <name evidence="1" type="ORF">L1987_25127</name>
</gene>
<name>A0ACB9IQ08_9ASTR</name>
<accession>A0ACB9IQ08</accession>
<organism evidence="1 2">
    <name type="scientific">Smallanthus sonchifolius</name>
    <dbReference type="NCBI Taxonomy" id="185202"/>
    <lineage>
        <taxon>Eukaryota</taxon>
        <taxon>Viridiplantae</taxon>
        <taxon>Streptophyta</taxon>
        <taxon>Embryophyta</taxon>
        <taxon>Tracheophyta</taxon>
        <taxon>Spermatophyta</taxon>
        <taxon>Magnoliopsida</taxon>
        <taxon>eudicotyledons</taxon>
        <taxon>Gunneridae</taxon>
        <taxon>Pentapetalae</taxon>
        <taxon>asterids</taxon>
        <taxon>campanulids</taxon>
        <taxon>Asterales</taxon>
        <taxon>Asteraceae</taxon>
        <taxon>Asteroideae</taxon>
        <taxon>Heliantheae alliance</taxon>
        <taxon>Millerieae</taxon>
        <taxon>Smallanthus</taxon>
    </lineage>
</organism>
<dbReference type="EMBL" id="CM042025">
    <property type="protein sequence ID" value="KAI3809157.1"/>
    <property type="molecule type" value="Genomic_DNA"/>
</dbReference>
<protein>
    <submittedName>
        <fullName evidence="1">Uncharacterized protein</fullName>
    </submittedName>
</protein>
<keyword evidence="2" id="KW-1185">Reference proteome</keyword>
<reference evidence="2" key="1">
    <citation type="journal article" date="2022" name="Mol. Ecol. Resour.">
        <title>The genomes of chicory, endive, great burdock and yacon provide insights into Asteraceae palaeo-polyploidization history and plant inulin production.</title>
        <authorList>
            <person name="Fan W."/>
            <person name="Wang S."/>
            <person name="Wang H."/>
            <person name="Wang A."/>
            <person name="Jiang F."/>
            <person name="Liu H."/>
            <person name="Zhao H."/>
            <person name="Xu D."/>
            <person name="Zhang Y."/>
        </authorList>
    </citation>
    <scope>NUCLEOTIDE SEQUENCE [LARGE SCALE GENOMIC DNA]</scope>
    <source>
        <strain evidence="2">cv. Yunnan</strain>
    </source>
</reference>
<evidence type="ECO:0000313" key="2">
    <source>
        <dbReference type="Proteomes" id="UP001056120"/>
    </source>
</evidence>